<reference evidence="4 5" key="1">
    <citation type="submission" date="2024-03" db="EMBL/GenBank/DDBJ databases">
        <title>The Acrasis kona genome and developmental transcriptomes reveal deep origins of eukaryotic multicellular pathways.</title>
        <authorList>
            <person name="Sheikh S."/>
            <person name="Fu C.-J."/>
            <person name="Brown M.W."/>
            <person name="Baldauf S.L."/>
        </authorList>
    </citation>
    <scope>NUCLEOTIDE SEQUENCE [LARGE SCALE GENOMIC DNA]</scope>
    <source>
        <strain evidence="4 5">ATCC MYA-3509</strain>
    </source>
</reference>
<proteinExistence type="predicted"/>
<feature type="coiled-coil region" evidence="1">
    <location>
        <begin position="134"/>
        <end position="182"/>
    </location>
</feature>
<protein>
    <submittedName>
        <fullName evidence="4">Uncharacterized protein</fullName>
    </submittedName>
</protein>
<keyword evidence="1" id="KW-0175">Coiled coil</keyword>
<keyword evidence="3" id="KW-0812">Transmembrane</keyword>
<feature type="transmembrane region" description="Helical" evidence="3">
    <location>
        <begin position="336"/>
        <end position="355"/>
    </location>
</feature>
<evidence type="ECO:0000256" key="2">
    <source>
        <dbReference type="SAM" id="MobiDB-lite"/>
    </source>
</evidence>
<feature type="region of interest" description="Disordered" evidence="2">
    <location>
        <begin position="234"/>
        <end position="255"/>
    </location>
</feature>
<evidence type="ECO:0000256" key="1">
    <source>
        <dbReference type="SAM" id="Coils"/>
    </source>
</evidence>
<name>A0AAW2Z0E6_9EUKA</name>
<accession>A0AAW2Z0E6</accession>
<dbReference type="EMBL" id="JAOPGA020000868">
    <property type="protein sequence ID" value="KAL0482513.1"/>
    <property type="molecule type" value="Genomic_DNA"/>
</dbReference>
<keyword evidence="3" id="KW-1133">Transmembrane helix</keyword>
<gene>
    <name evidence="4" type="ORF">AKO1_014406</name>
</gene>
<evidence type="ECO:0000313" key="4">
    <source>
        <dbReference type="EMBL" id="KAL0482513.1"/>
    </source>
</evidence>
<sequence length="358" mass="41201">MTTSSPLRIALSSPKKDGTPGSTHIITIAPSPHKRDKTCRNLFQTTLDSPTYYHPEDENRSHFIKKFLSYLSHFIKRISSKKAELQMDGSEPEETISFDFMNENLIITEEIVEEMQPEIGVQTNVNTNQDAKLIDSLKDENQQLRGSFDSLMEEHGVRGQLLERCENELSRCIRELEVMKQREVSNTFNSELKIQSLEEEVISLKATHKSESISNFEKNTLLISTIRMDADRISQDKDKQIEKEKKKQGQVEERAKDLASKLTKERLKFEQGQTAKIRDRREIEDLKCLVSSLQCKVENFARQNQSLTAKNEHLTAHINRTKTKQNAPQQRQHSTVAFNANSLIAVFFCILCMILSRN</sequence>
<feature type="region of interest" description="Disordered" evidence="2">
    <location>
        <begin position="1"/>
        <end position="23"/>
    </location>
</feature>
<keyword evidence="3" id="KW-0472">Membrane</keyword>
<evidence type="ECO:0000313" key="5">
    <source>
        <dbReference type="Proteomes" id="UP001431209"/>
    </source>
</evidence>
<organism evidence="4 5">
    <name type="scientific">Acrasis kona</name>
    <dbReference type="NCBI Taxonomy" id="1008807"/>
    <lineage>
        <taxon>Eukaryota</taxon>
        <taxon>Discoba</taxon>
        <taxon>Heterolobosea</taxon>
        <taxon>Tetramitia</taxon>
        <taxon>Eutetramitia</taxon>
        <taxon>Acrasidae</taxon>
        <taxon>Acrasis</taxon>
    </lineage>
</organism>
<evidence type="ECO:0000256" key="3">
    <source>
        <dbReference type="SAM" id="Phobius"/>
    </source>
</evidence>
<comment type="caution">
    <text evidence="4">The sequence shown here is derived from an EMBL/GenBank/DDBJ whole genome shotgun (WGS) entry which is preliminary data.</text>
</comment>
<dbReference type="Proteomes" id="UP001431209">
    <property type="component" value="Unassembled WGS sequence"/>
</dbReference>
<dbReference type="AlphaFoldDB" id="A0AAW2Z0E6"/>
<keyword evidence="5" id="KW-1185">Reference proteome</keyword>